<sequence length="214" mass="24209">MNYLILILIIIAAYFYGCISSARVVAKTFRSLNIYKVGTGLADTENIFVNVSRPLGVLVGLLDILKAFFFLLVIEYLVRWLNFYGIVEGADLLYNKNIMLLYGLAMLVGHCLPATNNFKGGRGIFTYSGYLLYFVPAPMIISLIVAGVITFIWKQVRFAQYVIVILPVLLTHIFYAFIPTFRRNLPPHFIVIIWAIAIIMGVLNFILSKRLGEI</sequence>
<dbReference type="Proteomes" id="UP000294588">
    <property type="component" value="Unassembled WGS sequence"/>
</dbReference>
<evidence type="ECO:0000313" key="1">
    <source>
        <dbReference type="EMBL" id="TDF74622.1"/>
    </source>
</evidence>
<evidence type="ECO:0000313" key="2">
    <source>
        <dbReference type="Proteomes" id="UP000294588"/>
    </source>
</evidence>
<keyword evidence="2" id="KW-1185">Reference proteome</keyword>
<gene>
    <name evidence="1" type="ORF">E0946_00635</name>
</gene>
<proteinExistence type="predicted"/>
<organism evidence="1 2">
    <name type="scientific">Candidatus Syntrophosphaera thermopropionivorans</name>
    <dbReference type="NCBI Taxonomy" id="2593015"/>
    <lineage>
        <taxon>Bacteria</taxon>
        <taxon>Pseudomonadati</taxon>
        <taxon>Candidatus Cloacimonadota</taxon>
        <taxon>Candidatus Cloacimonadia</taxon>
        <taxon>Candidatus Cloacimonadales</taxon>
        <taxon>Candidatus Cloacimonadaceae</taxon>
        <taxon>Candidatus Syntrophosphaera</taxon>
    </lineage>
</organism>
<keyword evidence="1" id="KW-0012">Acyltransferase</keyword>
<keyword evidence="1" id="KW-0808">Transferase</keyword>
<name>A0AC61QKX2_9BACT</name>
<accession>A0AC61QKX2</accession>
<protein>
    <submittedName>
        <fullName evidence="1">Glycerol-3-phosphate acyltransferase</fullName>
    </submittedName>
</protein>
<reference evidence="1" key="1">
    <citation type="submission" date="2019-03" db="EMBL/GenBank/DDBJ databases">
        <title>Candidatus Syntrophosphaera thermopropionivorans: a novel player in syntrophic propionate oxidation during anaerobic digestion.</title>
        <authorList>
            <person name="Dyksma S."/>
        </authorList>
    </citation>
    <scope>NUCLEOTIDE SEQUENCE</scope>
    <source>
        <strain evidence="1">W5</strain>
    </source>
</reference>
<dbReference type="EMBL" id="SMOG01000001">
    <property type="protein sequence ID" value="TDF74622.1"/>
    <property type="molecule type" value="Genomic_DNA"/>
</dbReference>
<comment type="caution">
    <text evidence="1">The sequence shown here is derived from an EMBL/GenBank/DDBJ whole genome shotgun (WGS) entry which is preliminary data.</text>
</comment>